<dbReference type="InterPro" id="IPR008954">
    <property type="entry name" value="Moesin_tail_sf"/>
</dbReference>
<dbReference type="Proteomes" id="UP001497623">
    <property type="component" value="Unassembled WGS sequence"/>
</dbReference>
<dbReference type="AlphaFoldDB" id="A0AAV2Q7M1"/>
<evidence type="ECO:0000313" key="4">
    <source>
        <dbReference type="Proteomes" id="UP001497623"/>
    </source>
</evidence>
<feature type="domain" description="Ezrin/radixin/moesin alpha-helical" evidence="2">
    <location>
        <begin position="12"/>
        <end position="88"/>
    </location>
</feature>
<name>A0AAV2Q7M1_MEGNR</name>
<dbReference type="InterPro" id="IPR046810">
    <property type="entry name" value="ERM_helical"/>
</dbReference>
<evidence type="ECO:0000256" key="1">
    <source>
        <dbReference type="SAM" id="Coils"/>
    </source>
</evidence>
<accession>A0AAV2Q7M1</accession>
<proteinExistence type="predicted"/>
<dbReference type="SUPFAM" id="SSF48678">
    <property type="entry name" value="Moesin tail domain"/>
    <property type="match status" value="1"/>
</dbReference>
<dbReference type="Pfam" id="PF20492">
    <property type="entry name" value="ERM_helical"/>
    <property type="match status" value="1"/>
</dbReference>
<gene>
    <name evidence="3" type="ORF">MNOR_LOCUS9142</name>
</gene>
<comment type="caution">
    <text evidence="3">The sequence shown here is derived from an EMBL/GenBank/DDBJ whole genome shotgun (WGS) entry which is preliminary data.</text>
</comment>
<keyword evidence="4" id="KW-1185">Reference proteome</keyword>
<organism evidence="3 4">
    <name type="scientific">Meganyctiphanes norvegica</name>
    <name type="common">Northern krill</name>
    <name type="synonym">Thysanopoda norvegica</name>
    <dbReference type="NCBI Taxonomy" id="48144"/>
    <lineage>
        <taxon>Eukaryota</taxon>
        <taxon>Metazoa</taxon>
        <taxon>Ecdysozoa</taxon>
        <taxon>Arthropoda</taxon>
        <taxon>Crustacea</taxon>
        <taxon>Multicrustacea</taxon>
        <taxon>Malacostraca</taxon>
        <taxon>Eumalacostraca</taxon>
        <taxon>Eucarida</taxon>
        <taxon>Euphausiacea</taxon>
        <taxon>Euphausiidae</taxon>
        <taxon>Meganyctiphanes</taxon>
    </lineage>
</organism>
<reference evidence="3 4" key="1">
    <citation type="submission" date="2024-05" db="EMBL/GenBank/DDBJ databases">
        <authorList>
            <person name="Wallberg A."/>
        </authorList>
    </citation>
    <scope>NUCLEOTIDE SEQUENCE [LARGE SCALE GENOMIC DNA]</scope>
</reference>
<dbReference type="EMBL" id="CAXKWB010004354">
    <property type="protein sequence ID" value="CAL4073485.1"/>
    <property type="molecule type" value="Genomic_DNA"/>
</dbReference>
<evidence type="ECO:0000313" key="3">
    <source>
        <dbReference type="EMBL" id="CAL4073485.1"/>
    </source>
</evidence>
<feature type="coiled-coil region" evidence="1">
    <location>
        <begin position="13"/>
        <end position="72"/>
    </location>
</feature>
<keyword evidence="1" id="KW-0175">Coiled coil</keyword>
<protein>
    <recommendedName>
        <fullName evidence="2">Ezrin/radixin/moesin alpha-helical domain-containing protein</fullName>
    </recommendedName>
</protein>
<feature type="non-terminal residue" evidence="3">
    <location>
        <position position="1"/>
    </location>
</feature>
<evidence type="ECO:0000259" key="2">
    <source>
        <dbReference type="Pfam" id="PF20492"/>
    </source>
</evidence>
<dbReference type="GO" id="GO:0003779">
    <property type="term" value="F:actin binding"/>
    <property type="evidence" value="ECO:0007669"/>
    <property type="project" value="InterPro"/>
</dbReference>
<sequence length="128" mass="15296">ELVEAKYTIKPCLEEQLQELQKAKYALEVKQTELQDMLTRLEEAKTMEAEEKAKLEEEIRIKQEEILRVQDEVQMRDKEAKHLQELKAELEPARKSDALSELDQIYEIEVEEENFGNTKRRIDTFENW</sequence>